<dbReference type="EMBL" id="DS232813">
    <property type="protein sequence ID" value="EDS25878.1"/>
    <property type="molecule type" value="Genomic_DNA"/>
</dbReference>
<dbReference type="OMA" id="WRMERLR"/>
<evidence type="ECO:0000256" key="1">
    <source>
        <dbReference type="ARBA" id="ARBA00022614"/>
    </source>
</evidence>
<evidence type="ECO:0008006" key="5">
    <source>
        <dbReference type="Google" id="ProtNLM"/>
    </source>
</evidence>
<reference evidence="4" key="1">
    <citation type="submission" date="2007-03" db="EMBL/GenBank/DDBJ databases">
        <title>Annotation of Culex pipiens quinquefasciatus.</title>
        <authorList>
            <consortium name="The Broad Institute Genome Sequencing Platform"/>
            <person name="Atkinson P.W."/>
            <person name="Hemingway J."/>
            <person name="Christensen B.M."/>
            <person name="Higgs S."/>
            <person name="Kodira C."/>
            <person name="Hannick L."/>
            <person name="Megy K."/>
            <person name="O'Leary S."/>
            <person name="Pearson M."/>
            <person name="Haas B.J."/>
            <person name="Mauceli E."/>
            <person name="Wortman J.R."/>
            <person name="Lee N.H."/>
            <person name="Guigo R."/>
            <person name="Stanke M."/>
            <person name="Alvarado L."/>
            <person name="Amedeo P."/>
            <person name="Antoine C.H."/>
            <person name="Arensburger P."/>
            <person name="Bidwell S.L."/>
            <person name="Crawford M."/>
            <person name="Camaro F."/>
            <person name="Devon K."/>
            <person name="Engels R."/>
            <person name="Hammond M."/>
            <person name="Howarth C."/>
            <person name="Koehrsen M."/>
            <person name="Lawson D."/>
            <person name="Montgomery P."/>
            <person name="Nene V."/>
            <person name="Nusbaum C."/>
            <person name="Puiu D."/>
            <person name="Romero-Severson J."/>
            <person name="Severson D.W."/>
            <person name="Shumway M."/>
            <person name="Sisk P."/>
            <person name="Stolte C."/>
            <person name="Zeng Q."/>
            <person name="Eisenstadt E."/>
            <person name="Fraser-Liggett C."/>
            <person name="Strausberg R."/>
            <person name="Galagan J."/>
            <person name="Birren B."/>
            <person name="Collins F.H."/>
        </authorList>
    </citation>
    <scope>NUCLEOTIDE SEQUENCE [LARGE SCALE GENOMIC DNA]</scope>
    <source>
        <strain evidence="4">JHB</strain>
    </source>
</reference>
<dbReference type="InterPro" id="IPR032675">
    <property type="entry name" value="LRR_dom_sf"/>
</dbReference>
<evidence type="ECO:0000256" key="2">
    <source>
        <dbReference type="ARBA" id="ARBA00022737"/>
    </source>
</evidence>
<dbReference type="OrthoDB" id="676979at2759"/>
<keyword evidence="1" id="KW-0433">Leucine-rich repeat</keyword>
<dbReference type="eggNOG" id="KOG0619">
    <property type="taxonomic scope" value="Eukaryota"/>
</dbReference>
<gene>
    <name evidence="4" type="ORF">CpipJ_CPIJ017602</name>
</gene>
<dbReference type="STRING" id="7176.B0XEA4"/>
<dbReference type="Gene3D" id="3.80.10.10">
    <property type="entry name" value="Ribonuclease Inhibitor"/>
    <property type="match status" value="1"/>
</dbReference>
<dbReference type="InterPro" id="IPR003591">
    <property type="entry name" value="Leu-rich_rpt_typical-subtyp"/>
</dbReference>
<evidence type="ECO:0000256" key="3">
    <source>
        <dbReference type="SAM" id="Coils"/>
    </source>
</evidence>
<dbReference type="VEuPathDB" id="VectorBase:CPIJ017602"/>
<dbReference type="PROSITE" id="PS51450">
    <property type="entry name" value="LRR"/>
    <property type="match status" value="1"/>
</dbReference>
<dbReference type="SUPFAM" id="SSF52058">
    <property type="entry name" value="L domain-like"/>
    <property type="match status" value="1"/>
</dbReference>
<accession>B0XEA4</accession>
<organism>
    <name type="scientific">Culex quinquefasciatus</name>
    <name type="common">Southern house mosquito</name>
    <name type="synonym">Culex pungens</name>
    <dbReference type="NCBI Taxonomy" id="7176"/>
    <lineage>
        <taxon>Eukaryota</taxon>
        <taxon>Metazoa</taxon>
        <taxon>Ecdysozoa</taxon>
        <taxon>Arthropoda</taxon>
        <taxon>Hexapoda</taxon>
        <taxon>Insecta</taxon>
        <taxon>Pterygota</taxon>
        <taxon>Neoptera</taxon>
        <taxon>Endopterygota</taxon>
        <taxon>Diptera</taxon>
        <taxon>Nematocera</taxon>
        <taxon>Culicoidea</taxon>
        <taxon>Culicidae</taxon>
        <taxon>Culicinae</taxon>
        <taxon>Culicini</taxon>
        <taxon>Culex</taxon>
        <taxon>Culex</taxon>
    </lineage>
</organism>
<name>B0XEA4_CULQU</name>
<feature type="coiled-coil region" evidence="3">
    <location>
        <begin position="389"/>
        <end position="423"/>
    </location>
</feature>
<proteinExistence type="predicted"/>
<keyword evidence="3" id="KW-0175">Coiled coil</keyword>
<sequence length="436" mass="49569">MALGLPNTSTVPRKRRPRAVGEVFISSSSRLYLVDRHGQAASGTSSAIEEPFYENTAPDESVASDASGPLVDPKGRVLYLSVVRVRQPEIPELIPDSGEELVVARPDVPPRRKNRAEKSALKSGAFECQVVSAFVGELWDVYSLLIQNSTIPAFGAECFRKIPVTENLMVHHLKIERLNLAECAQLTTLFASFNHISELNVQEGLSLRSLHLYQNMLTNVSALRVLTTLEQLYLHDNLLEVLEIDVFADMKSLKLLTLHRNMLTAIDTKQPVSLPSLESLFLQHNKLTYLDTGLWRMPALQKVDLSGNQLGYLFTFLEEFPALKQLELHENRWNCAWLYNMMDRMEIRNIQHSQVDQSCEGTLFQEICCFSEGAAPDPMMLLISRTAIVDDLQDQLGCQRKKMEQLEEAHRKQSFRFDEMKQKIDQFEEFCKRVGL</sequence>
<dbReference type="SMART" id="SM00369">
    <property type="entry name" value="LRR_TYP"/>
    <property type="match status" value="3"/>
</dbReference>
<evidence type="ECO:0000313" key="4">
    <source>
        <dbReference type="EMBL" id="EDS25878.1"/>
    </source>
</evidence>
<dbReference type="InParanoid" id="B0XEA4"/>
<keyword evidence="2" id="KW-0677">Repeat</keyword>
<protein>
    <recommendedName>
        <fullName evidence="5">Leucine-rich immune protein (Short)</fullName>
    </recommendedName>
</protein>
<dbReference type="KEGG" id="cqu:CpipJ_CPIJ017602"/>
<dbReference type="HOGENOM" id="CLU_776640_0_0_1"/>
<dbReference type="PANTHER" id="PTHR24366:SF96">
    <property type="entry name" value="LEUCINE RICH REPEAT CONTAINING 53"/>
    <property type="match status" value="1"/>
</dbReference>
<dbReference type="PANTHER" id="PTHR24366">
    <property type="entry name" value="IG(IMMUNOGLOBULIN) AND LRR(LEUCINE RICH REPEAT) DOMAINS"/>
    <property type="match status" value="1"/>
</dbReference>
<dbReference type="Pfam" id="PF13855">
    <property type="entry name" value="LRR_8"/>
    <property type="match status" value="1"/>
</dbReference>
<dbReference type="VEuPathDB" id="VectorBase:CQUJHB011926"/>
<dbReference type="AlphaFoldDB" id="B0XEA4"/>
<dbReference type="PhylomeDB" id="B0XEA4"/>
<dbReference type="InterPro" id="IPR001611">
    <property type="entry name" value="Leu-rich_rpt"/>
</dbReference>